<feature type="signal peptide" evidence="1">
    <location>
        <begin position="1"/>
        <end position="15"/>
    </location>
</feature>
<sequence length="587" mass="61159">MALMILWAAVVAVSGAPVRHLKLNSIKSSRGSTCTPTGIFPSAADGYLGCATLSDLVDLLTDAMDSVLEDAGDVSPVIEEVADGAVSALVDALSAYEQTSAFTDSAVCLGDFEASEILDPEDDGIDASGCSMIPVDDAGDWSVLAFSIPVVSSICTTVESGEYLTMCLAFTTCGGLPSFGLTVNSNTINCLFSNPASLEASGGLSSVVGESVEIALDAIAVGVSLTNSFMTTATIMTANGEEEITLPGTYFDSVAVDISSEKFSLPESVSLSGTFQRTVYTTADASEFNDLINAASVDEAGEDILDALSSIDISMLITGELDWNLELSVLTLGVLPDFEDMELAKFTAYLTTAEASLSTGTTVYPGVYLYAQKSNAVLNAVVTFGTAILDAIDGAADALGWLSDWDVSTATDLLEEVDSSSSGASMGFLVNTEEIRMSFGLELVGDISLSVTAAFDLENFQFAFNIDIDGISQFFTAIADFVDSELAWIISHAEDMFDATGEIVGTAVASASNDVAAFAVDAIDTSSDAIDAATEALSDLASDVEEEVVDYAEDAYDSVADYAEDVYDSVSDYAEDAGDAISDLFGW</sequence>
<keyword evidence="1" id="KW-0732">Signal</keyword>
<accession>A0AAV8UVP8</accession>
<feature type="chain" id="PRO_5043956223" evidence="1">
    <location>
        <begin position="16"/>
        <end position="587"/>
    </location>
</feature>
<dbReference type="AlphaFoldDB" id="A0AAV8UVP8"/>
<organism evidence="2 3">
    <name type="scientific">Rhodosorus marinus</name>
    <dbReference type="NCBI Taxonomy" id="101924"/>
    <lineage>
        <taxon>Eukaryota</taxon>
        <taxon>Rhodophyta</taxon>
        <taxon>Stylonematophyceae</taxon>
        <taxon>Stylonematales</taxon>
        <taxon>Stylonemataceae</taxon>
        <taxon>Rhodosorus</taxon>
    </lineage>
</organism>
<keyword evidence="3" id="KW-1185">Reference proteome</keyword>
<reference evidence="2 3" key="1">
    <citation type="journal article" date="2023" name="Nat. Commun.">
        <title>Origin of minicircular mitochondrial genomes in red algae.</title>
        <authorList>
            <person name="Lee Y."/>
            <person name="Cho C.H."/>
            <person name="Lee Y.M."/>
            <person name="Park S.I."/>
            <person name="Yang J.H."/>
            <person name="West J.A."/>
            <person name="Bhattacharya D."/>
            <person name="Yoon H.S."/>
        </authorList>
    </citation>
    <scope>NUCLEOTIDE SEQUENCE [LARGE SCALE GENOMIC DNA]</scope>
    <source>
        <strain evidence="2 3">CCMP1338</strain>
        <tissue evidence="2">Whole cell</tissue>
    </source>
</reference>
<protein>
    <submittedName>
        <fullName evidence="2">Uncharacterized protein</fullName>
    </submittedName>
</protein>
<evidence type="ECO:0000313" key="2">
    <source>
        <dbReference type="EMBL" id="KAJ8905596.1"/>
    </source>
</evidence>
<name>A0AAV8UVP8_9RHOD</name>
<proteinExistence type="predicted"/>
<gene>
    <name evidence="2" type="ORF">NDN08_002102</name>
</gene>
<dbReference type="Proteomes" id="UP001157974">
    <property type="component" value="Unassembled WGS sequence"/>
</dbReference>
<dbReference type="Gene3D" id="6.10.140.1430">
    <property type="match status" value="1"/>
</dbReference>
<comment type="caution">
    <text evidence="2">The sequence shown here is derived from an EMBL/GenBank/DDBJ whole genome shotgun (WGS) entry which is preliminary data.</text>
</comment>
<evidence type="ECO:0000256" key="1">
    <source>
        <dbReference type="SAM" id="SignalP"/>
    </source>
</evidence>
<dbReference type="EMBL" id="JAMWBK010000004">
    <property type="protein sequence ID" value="KAJ8905596.1"/>
    <property type="molecule type" value="Genomic_DNA"/>
</dbReference>
<evidence type="ECO:0000313" key="3">
    <source>
        <dbReference type="Proteomes" id="UP001157974"/>
    </source>
</evidence>